<keyword evidence="2" id="KW-0285">Flavoprotein</keyword>
<dbReference type="RefSeq" id="WP_167178032.1">
    <property type="nucleotide sequence ID" value="NZ_BAAAEJ010000008.1"/>
</dbReference>
<dbReference type="Gene3D" id="3.30.390.30">
    <property type="match status" value="1"/>
</dbReference>
<comment type="cofactor">
    <cofactor evidence="1">
        <name>FAD</name>
        <dbReference type="ChEBI" id="CHEBI:57692"/>
    </cofactor>
</comment>
<organism evidence="7 8">
    <name type="scientific">Brevundimonas terrae</name>
    <dbReference type="NCBI Taxonomy" id="363631"/>
    <lineage>
        <taxon>Bacteria</taxon>
        <taxon>Pseudomonadati</taxon>
        <taxon>Pseudomonadota</taxon>
        <taxon>Alphaproteobacteria</taxon>
        <taxon>Caulobacterales</taxon>
        <taxon>Caulobacteraceae</taxon>
        <taxon>Brevundimonas</taxon>
    </lineage>
</organism>
<dbReference type="PANTHER" id="PTHR43557">
    <property type="entry name" value="APOPTOSIS-INDUCING FACTOR 1"/>
    <property type="match status" value="1"/>
</dbReference>
<dbReference type="PRINTS" id="PR00368">
    <property type="entry name" value="FADPNR"/>
</dbReference>
<feature type="domain" description="Reductase C-terminal" evidence="6">
    <location>
        <begin position="316"/>
        <end position="399"/>
    </location>
</feature>
<dbReference type="PRINTS" id="PR00411">
    <property type="entry name" value="PNDRDTASEI"/>
</dbReference>
<keyword evidence="3" id="KW-0274">FAD</keyword>
<protein>
    <submittedName>
        <fullName evidence="7">FAD-dependent oxidoreductase</fullName>
    </submittedName>
</protein>
<dbReference type="InterPro" id="IPR050446">
    <property type="entry name" value="FAD-oxidoreductase/Apoptosis"/>
</dbReference>
<dbReference type="InterPro" id="IPR016156">
    <property type="entry name" value="FAD/NAD-linked_Rdtase_dimer_sf"/>
</dbReference>
<feature type="domain" description="FAD/NAD(P)-binding" evidence="5">
    <location>
        <begin position="3"/>
        <end position="297"/>
    </location>
</feature>
<comment type="caution">
    <text evidence="7">The sequence shown here is derived from an EMBL/GenBank/DDBJ whole genome shotgun (WGS) entry which is preliminary data.</text>
</comment>
<dbReference type="Gene3D" id="3.50.50.60">
    <property type="entry name" value="FAD/NAD(P)-binding domain"/>
    <property type="match status" value="2"/>
</dbReference>
<reference evidence="7 8" key="1">
    <citation type="journal article" date="2019" name="Int. J. Syst. Evol. Microbiol.">
        <title>The Global Catalogue of Microorganisms (GCM) 10K type strain sequencing project: providing services to taxonomists for standard genome sequencing and annotation.</title>
        <authorList>
            <consortium name="The Broad Institute Genomics Platform"/>
            <consortium name="The Broad Institute Genome Sequencing Center for Infectious Disease"/>
            <person name="Wu L."/>
            <person name="Ma J."/>
        </authorList>
    </citation>
    <scope>NUCLEOTIDE SEQUENCE [LARGE SCALE GENOMIC DNA]</scope>
    <source>
        <strain evidence="7 8">JCM 13476</strain>
    </source>
</reference>
<sequence>MSKVVIIGAGHAGGSVAAFLKQYGHEGQIILAGTEKVAPYQRPPLSKAWLKGEADEASLQLRADSYYADNGIDLRLGVSATGIDRAAKTVAFDDGTTETYDYLVIATGSRARRLPASCGTGEGTLELRTTVDAEQLKEALGKGKRLLVIGGGYVGLEAAASARALGAEAVVLERMERVLQRVASQTLSDFYTRRHTAEGVQIRTGADVVTVAADGVVFADGETLSADAVLVGIGAIANDEMAQEAGLECGDGIVVDLEARTSDPAIFAVGDVTRRPLPHYDGIMHRLESVPNALEQAKHVACAITGRPAPAPEVPWFWSDQYDVKLQIAGLPFGADCQVVRGDVDSGSFAVFHLKGDKIVCVEAVNSAPSFMFGKQAIGKGTSVDAEVLADAEAPIKTAAIAA</sequence>
<dbReference type="PANTHER" id="PTHR43557:SF2">
    <property type="entry name" value="RIESKE DOMAIN-CONTAINING PROTEIN-RELATED"/>
    <property type="match status" value="1"/>
</dbReference>
<accession>A0ABN0YHA8</accession>
<evidence type="ECO:0000256" key="2">
    <source>
        <dbReference type="ARBA" id="ARBA00022630"/>
    </source>
</evidence>
<dbReference type="SUPFAM" id="SSF51905">
    <property type="entry name" value="FAD/NAD(P)-binding domain"/>
    <property type="match status" value="1"/>
</dbReference>
<dbReference type="Pfam" id="PF07992">
    <property type="entry name" value="Pyr_redox_2"/>
    <property type="match status" value="1"/>
</dbReference>
<evidence type="ECO:0000313" key="7">
    <source>
        <dbReference type="EMBL" id="GAA0395623.1"/>
    </source>
</evidence>
<evidence type="ECO:0000256" key="1">
    <source>
        <dbReference type="ARBA" id="ARBA00001974"/>
    </source>
</evidence>
<dbReference type="EMBL" id="BAAAEJ010000008">
    <property type="protein sequence ID" value="GAA0395623.1"/>
    <property type="molecule type" value="Genomic_DNA"/>
</dbReference>
<dbReference type="Proteomes" id="UP001500791">
    <property type="component" value="Unassembled WGS sequence"/>
</dbReference>
<dbReference type="InterPro" id="IPR023753">
    <property type="entry name" value="FAD/NAD-binding_dom"/>
</dbReference>
<name>A0ABN0YHA8_9CAUL</name>
<gene>
    <name evidence="7" type="ORF">GCM10009093_22710</name>
</gene>
<dbReference type="Pfam" id="PF14759">
    <property type="entry name" value="Reductase_C"/>
    <property type="match status" value="1"/>
</dbReference>
<keyword evidence="8" id="KW-1185">Reference proteome</keyword>
<evidence type="ECO:0000259" key="6">
    <source>
        <dbReference type="Pfam" id="PF14759"/>
    </source>
</evidence>
<evidence type="ECO:0000259" key="5">
    <source>
        <dbReference type="Pfam" id="PF07992"/>
    </source>
</evidence>
<evidence type="ECO:0000256" key="3">
    <source>
        <dbReference type="ARBA" id="ARBA00022827"/>
    </source>
</evidence>
<evidence type="ECO:0000256" key="4">
    <source>
        <dbReference type="ARBA" id="ARBA00023002"/>
    </source>
</evidence>
<keyword evidence="4" id="KW-0560">Oxidoreductase</keyword>
<evidence type="ECO:0000313" key="8">
    <source>
        <dbReference type="Proteomes" id="UP001500791"/>
    </source>
</evidence>
<dbReference type="InterPro" id="IPR036188">
    <property type="entry name" value="FAD/NAD-bd_sf"/>
</dbReference>
<proteinExistence type="predicted"/>
<dbReference type="SUPFAM" id="SSF55424">
    <property type="entry name" value="FAD/NAD-linked reductases, dimerisation (C-terminal) domain"/>
    <property type="match status" value="1"/>
</dbReference>
<dbReference type="InterPro" id="IPR028202">
    <property type="entry name" value="Reductase_C"/>
</dbReference>